<dbReference type="SMART" id="SM00494">
    <property type="entry name" value="ChtBD2"/>
    <property type="match status" value="2"/>
</dbReference>
<proteinExistence type="predicted"/>
<dbReference type="InterPro" id="IPR036508">
    <property type="entry name" value="Chitin-bd_dom_sf"/>
</dbReference>
<dbReference type="InterPro" id="IPR002557">
    <property type="entry name" value="Chitin-bd_dom"/>
</dbReference>
<evidence type="ECO:0000256" key="1">
    <source>
        <dbReference type="ARBA" id="ARBA00022669"/>
    </source>
</evidence>
<name>A0ABD0K2I9_9CAEN</name>
<evidence type="ECO:0000259" key="6">
    <source>
        <dbReference type="PROSITE" id="PS50940"/>
    </source>
</evidence>
<keyword evidence="1" id="KW-0147">Chitin-binding</keyword>
<evidence type="ECO:0000256" key="2">
    <source>
        <dbReference type="ARBA" id="ARBA00022729"/>
    </source>
</evidence>
<dbReference type="SMART" id="SM00209">
    <property type="entry name" value="TSP1"/>
    <property type="match status" value="1"/>
</dbReference>
<dbReference type="PROSITE" id="PS50940">
    <property type="entry name" value="CHIT_BIND_II"/>
    <property type="match status" value="2"/>
</dbReference>
<dbReference type="EMBL" id="JACVVK020000268">
    <property type="protein sequence ID" value="KAK7481081.1"/>
    <property type="molecule type" value="Genomic_DNA"/>
</dbReference>
<dbReference type="Pfam" id="PF01607">
    <property type="entry name" value="CBM_14"/>
    <property type="match status" value="2"/>
</dbReference>
<accession>A0ABD0K2I9</accession>
<dbReference type="GO" id="GO:0008061">
    <property type="term" value="F:chitin binding"/>
    <property type="evidence" value="ECO:0007669"/>
    <property type="project" value="UniProtKB-KW"/>
</dbReference>
<organism evidence="7 8">
    <name type="scientific">Batillaria attramentaria</name>
    <dbReference type="NCBI Taxonomy" id="370345"/>
    <lineage>
        <taxon>Eukaryota</taxon>
        <taxon>Metazoa</taxon>
        <taxon>Spiralia</taxon>
        <taxon>Lophotrochozoa</taxon>
        <taxon>Mollusca</taxon>
        <taxon>Gastropoda</taxon>
        <taxon>Caenogastropoda</taxon>
        <taxon>Sorbeoconcha</taxon>
        <taxon>Cerithioidea</taxon>
        <taxon>Batillariidae</taxon>
        <taxon>Batillaria</taxon>
    </lineage>
</organism>
<keyword evidence="4" id="KW-1015">Disulfide bond</keyword>
<dbReference type="Proteomes" id="UP001519460">
    <property type="component" value="Unassembled WGS sequence"/>
</dbReference>
<dbReference type="InterPro" id="IPR000884">
    <property type="entry name" value="TSP1_rpt"/>
</dbReference>
<protein>
    <recommendedName>
        <fullName evidence="6">Chitin-binding type-2 domain-containing protein</fullName>
    </recommendedName>
</protein>
<feature type="non-terminal residue" evidence="7">
    <location>
        <position position="1"/>
    </location>
</feature>
<keyword evidence="8" id="KW-1185">Reference proteome</keyword>
<dbReference type="InterPro" id="IPR036383">
    <property type="entry name" value="TSP1_rpt_sf"/>
</dbReference>
<dbReference type="FunFam" id="2.20.100.10:FF:000001">
    <property type="entry name" value="semaphorin-5A isoform X1"/>
    <property type="match status" value="1"/>
</dbReference>
<reference evidence="7 8" key="1">
    <citation type="journal article" date="2023" name="Sci. Data">
        <title>Genome assembly of the Korean intertidal mud-creeper Batillaria attramentaria.</title>
        <authorList>
            <person name="Patra A.K."/>
            <person name="Ho P.T."/>
            <person name="Jun S."/>
            <person name="Lee S.J."/>
            <person name="Kim Y."/>
            <person name="Won Y.J."/>
        </authorList>
    </citation>
    <scope>NUCLEOTIDE SEQUENCE [LARGE SCALE GENOMIC DNA]</scope>
    <source>
        <strain evidence="7">Wonlab-2016</strain>
    </source>
</reference>
<evidence type="ECO:0000256" key="3">
    <source>
        <dbReference type="ARBA" id="ARBA00022737"/>
    </source>
</evidence>
<dbReference type="PROSITE" id="PS50092">
    <property type="entry name" value="TSP1"/>
    <property type="match status" value="1"/>
</dbReference>
<dbReference type="SUPFAM" id="SSF57625">
    <property type="entry name" value="Invertebrate chitin-binding proteins"/>
    <property type="match status" value="2"/>
</dbReference>
<evidence type="ECO:0000313" key="7">
    <source>
        <dbReference type="EMBL" id="KAK7481081.1"/>
    </source>
</evidence>
<feature type="domain" description="Chitin-binding type-2" evidence="6">
    <location>
        <begin position="66"/>
        <end position="122"/>
    </location>
</feature>
<dbReference type="InterPro" id="IPR051940">
    <property type="entry name" value="Chitin_bind-dev_reg"/>
</dbReference>
<evidence type="ECO:0000256" key="4">
    <source>
        <dbReference type="ARBA" id="ARBA00023157"/>
    </source>
</evidence>
<dbReference type="Gene3D" id="2.170.140.10">
    <property type="entry name" value="Chitin binding domain"/>
    <property type="match status" value="2"/>
</dbReference>
<evidence type="ECO:0000313" key="8">
    <source>
        <dbReference type="Proteomes" id="UP001519460"/>
    </source>
</evidence>
<sequence>NAVDGGWSEWDDWQDIDECSAFCGGGNKDQLRMRRCDNPAPANGGRDCEGVDKEERSVACNTQECGDLCPEGANTFISNTNNAGRYYQCAHGVAVLMNCPNGTLWDQGSTSCTHDDSQQVEPFLTHGDQCDPNVPISPHQDCTKYISCAHGVASEMPCPPGTRFNPAVNFCDLEDNVPCDN</sequence>
<dbReference type="PANTHER" id="PTHR23301:SF0">
    <property type="entry name" value="CHITIN-BINDING TYPE-2 DOMAIN-CONTAINING PROTEIN-RELATED"/>
    <property type="match status" value="1"/>
</dbReference>
<feature type="domain" description="Chitin-binding type-2" evidence="6">
    <location>
        <begin position="127"/>
        <end position="181"/>
    </location>
</feature>
<keyword evidence="3" id="KW-0677">Repeat</keyword>
<keyword evidence="2" id="KW-0732">Signal</keyword>
<dbReference type="AlphaFoldDB" id="A0ABD0K2I9"/>
<gene>
    <name evidence="7" type="ORF">BaRGS_00027717</name>
</gene>
<dbReference type="PANTHER" id="PTHR23301">
    <property type="entry name" value="CHITIN BINDING PERITROPHIN-A"/>
    <property type="match status" value="1"/>
</dbReference>
<dbReference type="SUPFAM" id="SSF82895">
    <property type="entry name" value="TSP-1 type 1 repeat"/>
    <property type="match status" value="1"/>
</dbReference>
<evidence type="ECO:0000256" key="5">
    <source>
        <dbReference type="ARBA" id="ARBA00023180"/>
    </source>
</evidence>
<dbReference type="Gene3D" id="2.20.100.10">
    <property type="entry name" value="Thrombospondin type-1 (TSP1) repeat"/>
    <property type="match status" value="1"/>
</dbReference>
<comment type="caution">
    <text evidence="7">The sequence shown here is derived from an EMBL/GenBank/DDBJ whole genome shotgun (WGS) entry which is preliminary data.</text>
</comment>
<keyword evidence="5" id="KW-0325">Glycoprotein</keyword>